<dbReference type="EMBL" id="JADPKZ010000040">
    <property type="protein sequence ID" value="MBF8377903.1"/>
    <property type="molecule type" value="Genomic_DNA"/>
</dbReference>
<dbReference type="Gene3D" id="1.10.10.10">
    <property type="entry name" value="Winged helix-like DNA-binding domain superfamily/Winged helix DNA-binding domain"/>
    <property type="match status" value="1"/>
</dbReference>
<reference evidence="2 3" key="1">
    <citation type="submission" date="2020-11" db="EMBL/GenBank/DDBJ databases">
        <title>Genomic insight of Alicyclobacillus mali FL 18 reveals a new arsenic-resistant strain, with potential in environmental biotechnology.</title>
        <authorList>
            <person name="Fiorentino G."/>
            <person name="Gallo G."/>
            <person name="Aulitto M."/>
        </authorList>
    </citation>
    <scope>NUCLEOTIDE SEQUENCE [LARGE SCALE GENOMIC DNA]</scope>
    <source>
        <strain evidence="2 3">FL 18</strain>
    </source>
</reference>
<dbReference type="InterPro" id="IPR052509">
    <property type="entry name" value="Metal_resp_DNA-bind_regulator"/>
</dbReference>
<dbReference type="Pfam" id="PF03551">
    <property type="entry name" value="PadR"/>
    <property type="match status" value="1"/>
</dbReference>
<keyword evidence="3" id="KW-1185">Reference proteome</keyword>
<dbReference type="PANTHER" id="PTHR33169:SF14">
    <property type="entry name" value="TRANSCRIPTIONAL REGULATOR RV3488"/>
    <property type="match status" value="1"/>
</dbReference>
<protein>
    <submittedName>
        <fullName evidence="2">PadR family transcriptional regulator</fullName>
    </submittedName>
</protein>
<organism evidence="2 3">
    <name type="scientific">Alicyclobacillus mali</name>
    <name type="common">ex Roth et al. 2021</name>
    <dbReference type="NCBI Taxonomy" id="1123961"/>
    <lineage>
        <taxon>Bacteria</taxon>
        <taxon>Bacillati</taxon>
        <taxon>Bacillota</taxon>
        <taxon>Bacilli</taxon>
        <taxon>Bacillales</taxon>
        <taxon>Alicyclobacillaceae</taxon>
        <taxon>Alicyclobacillus</taxon>
    </lineage>
</organism>
<feature type="domain" description="Transcription regulator PadR N-terminal" evidence="1">
    <location>
        <begin position="17"/>
        <end position="88"/>
    </location>
</feature>
<comment type="caution">
    <text evidence="2">The sequence shown here is derived from an EMBL/GenBank/DDBJ whole genome shotgun (WGS) entry which is preliminary data.</text>
</comment>
<evidence type="ECO:0000259" key="1">
    <source>
        <dbReference type="Pfam" id="PF03551"/>
    </source>
</evidence>
<proteinExistence type="predicted"/>
<evidence type="ECO:0000313" key="3">
    <source>
        <dbReference type="Proteomes" id="UP000642910"/>
    </source>
</evidence>
<gene>
    <name evidence="2" type="ORF">IW967_08500</name>
</gene>
<name>A0ABS0F3Q3_9BACL</name>
<sequence>MVSVMQKQNRHLPAFLLLLLLDGEAHGGTLWSKLKSLLPDQWNIDSGAVYRTLRDLEERGAVSSQWMTEEPGPPKRVYAITQKGLEELYEWRKDILMRKQSLDIFLSRFDEHVRSGRLHEDA</sequence>
<dbReference type="PANTHER" id="PTHR33169">
    <property type="entry name" value="PADR-FAMILY TRANSCRIPTIONAL REGULATOR"/>
    <property type="match status" value="1"/>
</dbReference>
<dbReference type="Proteomes" id="UP000642910">
    <property type="component" value="Unassembled WGS sequence"/>
</dbReference>
<dbReference type="InterPro" id="IPR036388">
    <property type="entry name" value="WH-like_DNA-bd_sf"/>
</dbReference>
<dbReference type="SUPFAM" id="SSF46785">
    <property type="entry name" value="Winged helix' DNA-binding domain"/>
    <property type="match status" value="1"/>
</dbReference>
<dbReference type="InterPro" id="IPR036390">
    <property type="entry name" value="WH_DNA-bd_sf"/>
</dbReference>
<dbReference type="InterPro" id="IPR005149">
    <property type="entry name" value="Tscrpt_reg_PadR_N"/>
</dbReference>
<evidence type="ECO:0000313" key="2">
    <source>
        <dbReference type="EMBL" id="MBF8377903.1"/>
    </source>
</evidence>
<accession>A0ABS0F3Q3</accession>